<gene>
    <name evidence="1" type="ORF">C8Q71DRAFT_394057</name>
</gene>
<name>A0ABQ8JZV5_9APHY</name>
<dbReference type="RefSeq" id="XP_047773266.1">
    <property type="nucleotide sequence ID" value="XM_047918281.1"/>
</dbReference>
<comment type="caution">
    <text evidence="1">The sequence shown here is derived from an EMBL/GenBank/DDBJ whole genome shotgun (WGS) entry which is preliminary data.</text>
</comment>
<accession>A0ABQ8JZV5</accession>
<reference evidence="1 2" key="1">
    <citation type="journal article" date="2021" name="Environ. Microbiol.">
        <title>Gene family expansions and transcriptome signatures uncover fungal adaptations to wood decay.</title>
        <authorList>
            <person name="Hage H."/>
            <person name="Miyauchi S."/>
            <person name="Viragh M."/>
            <person name="Drula E."/>
            <person name="Min B."/>
            <person name="Chaduli D."/>
            <person name="Navarro D."/>
            <person name="Favel A."/>
            <person name="Norest M."/>
            <person name="Lesage-Meessen L."/>
            <person name="Balint B."/>
            <person name="Merenyi Z."/>
            <person name="de Eugenio L."/>
            <person name="Morin E."/>
            <person name="Martinez A.T."/>
            <person name="Baldrian P."/>
            <person name="Stursova M."/>
            <person name="Martinez M.J."/>
            <person name="Novotny C."/>
            <person name="Magnuson J.K."/>
            <person name="Spatafora J.W."/>
            <person name="Maurice S."/>
            <person name="Pangilinan J."/>
            <person name="Andreopoulos W."/>
            <person name="LaButti K."/>
            <person name="Hundley H."/>
            <person name="Na H."/>
            <person name="Kuo A."/>
            <person name="Barry K."/>
            <person name="Lipzen A."/>
            <person name="Henrissat B."/>
            <person name="Riley R."/>
            <person name="Ahrendt S."/>
            <person name="Nagy L.G."/>
            <person name="Grigoriev I.V."/>
            <person name="Martin F."/>
            <person name="Rosso M.N."/>
        </authorList>
    </citation>
    <scope>NUCLEOTIDE SEQUENCE [LARGE SCALE GENOMIC DNA]</scope>
    <source>
        <strain evidence="1 2">CIRM-BRFM 1785</strain>
    </source>
</reference>
<organism evidence="1 2">
    <name type="scientific">Rhodofomes roseus</name>
    <dbReference type="NCBI Taxonomy" id="34475"/>
    <lineage>
        <taxon>Eukaryota</taxon>
        <taxon>Fungi</taxon>
        <taxon>Dikarya</taxon>
        <taxon>Basidiomycota</taxon>
        <taxon>Agaricomycotina</taxon>
        <taxon>Agaricomycetes</taxon>
        <taxon>Polyporales</taxon>
        <taxon>Rhodofomes</taxon>
    </lineage>
</organism>
<dbReference type="GeneID" id="71999013"/>
<keyword evidence="2" id="KW-1185">Reference proteome</keyword>
<evidence type="ECO:0000313" key="2">
    <source>
        <dbReference type="Proteomes" id="UP000814176"/>
    </source>
</evidence>
<dbReference type="Proteomes" id="UP000814176">
    <property type="component" value="Unassembled WGS sequence"/>
</dbReference>
<evidence type="ECO:0000313" key="1">
    <source>
        <dbReference type="EMBL" id="KAH9829903.1"/>
    </source>
</evidence>
<dbReference type="EMBL" id="JADCUA010000035">
    <property type="protein sequence ID" value="KAH9829903.1"/>
    <property type="molecule type" value="Genomic_DNA"/>
</dbReference>
<protein>
    <submittedName>
        <fullName evidence="1">Uncharacterized protein</fullName>
    </submittedName>
</protein>
<proteinExistence type="predicted"/>
<sequence>MHPSSASSQRPKKPTYVGLSTPALVTRRRTLSIHGLPLPLYLASGTRGIHQQPKSPSTIRATSEMMSVVRKRMWRAFAALLVPLARTQLEARALRDARLCLGACVRAARAQLVDARARSLCWRLLRCRSGESPVRAPPPGCILTVQRASARSTAVHVRAVCPVPSLPFQPGSPRDRSARQANAACRAMYRCDWEASYQRMRTSSHLLRAHQRSMQWRNILASEDAVHARARGMPPHPRIPC</sequence>